<dbReference type="Pfam" id="PF00566">
    <property type="entry name" value="RabGAP-TBC"/>
    <property type="match status" value="1"/>
</dbReference>
<dbReference type="FunFam" id="1.10.8.270:FF:000006">
    <property type="entry name" value="Small G protein signaling modulator 2"/>
    <property type="match status" value="1"/>
</dbReference>
<comment type="subcellular location">
    <subcellularLocation>
        <location evidence="1">Cytoplasm</location>
    </subcellularLocation>
</comment>
<feature type="region of interest" description="Disordered" evidence="6">
    <location>
        <begin position="182"/>
        <end position="207"/>
    </location>
</feature>
<dbReference type="Gene3D" id="1.10.8.270">
    <property type="entry name" value="putative rabgap domain of human tbc1 domain family member 14 like domains"/>
    <property type="match status" value="1"/>
</dbReference>
<keyword evidence="3" id="KW-0963">Cytoplasm</keyword>
<gene>
    <name evidence="9" type="primary">sgsm1b</name>
</gene>
<reference evidence="9" key="2">
    <citation type="submission" date="2025-09" db="UniProtKB">
        <authorList>
            <consortium name="Ensembl"/>
        </authorList>
    </citation>
    <scope>IDENTIFICATION</scope>
</reference>
<dbReference type="SMART" id="SM00593">
    <property type="entry name" value="RUN"/>
    <property type="match status" value="1"/>
</dbReference>
<dbReference type="PANTHER" id="PTHR22957">
    <property type="entry name" value="TBC1 DOMAIN FAMILY MEMBER GTPASE-ACTIVATING PROTEIN"/>
    <property type="match status" value="1"/>
</dbReference>
<proteinExistence type="inferred from homology"/>
<dbReference type="InterPro" id="IPR035969">
    <property type="entry name" value="Rab-GAP_TBC_sf"/>
</dbReference>
<protein>
    <submittedName>
        <fullName evidence="9">Small G protein signaling modulator 1b</fullName>
    </submittedName>
</protein>
<dbReference type="GO" id="GO:0005096">
    <property type="term" value="F:GTPase activator activity"/>
    <property type="evidence" value="ECO:0007669"/>
    <property type="project" value="UniProtKB-KW"/>
</dbReference>
<dbReference type="InterPro" id="IPR037213">
    <property type="entry name" value="Run_dom_sf"/>
</dbReference>
<dbReference type="FunFam" id="2.30.29.230:FF:000001">
    <property type="entry name" value="Small G protein signaling modulator 2"/>
    <property type="match status" value="1"/>
</dbReference>
<dbReference type="Gene3D" id="2.30.29.230">
    <property type="match status" value="1"/>
</dbReference>
<dbReference type="FunFam" id="1.20.58.900:FF:000002">
    <property type="entry name" value="small G protein signaling modulator 1"/>
    <property type="match status" value="1"/>
</dbReference>
<dbReference type="Proteomes" id="UP000472267">
    <property type="component" value="Unassembled WGS sequence"/>
</dbReference>
<dbReference type="InParanoid" id="A0A672G3F0"/>
<keyword evidence="5" id="KW-0175">Coiled coil</keyword>
<evidence type="ECO:0000313" key="10">
    <source>
        <dbReference type="Proteomes" id="UP000472267"/>
    </source>
</evidence>
<feature type="domain" description="RUN" evidence="8">
    <location>
        <begin position="11"/>
        <end position="165"/>
    </location>
</feature>
<dbReference type="SUPFAM" id="SSF140741">
    <property type="entry name" value="RUN domain-like"/>
    <property type="match status" value="1"/>
</dbReference>
<feature type="compositionally biased region" description="Polar residues" evidence="6">
    <location>
        <begin position="676"/>
        <end position="696"/>
    </location>
</feature>
<dbReference type="FunFam" id="1.10.472.80:FF:000004">
    <property type="entry name" value="Small G protein signaling modulator 1"/>
    <property type="match status" value="1"/>
</dbReference>
<dbReference type="PROSITE" id="PS50826">
    <property type="entry name" value="RUN"/>
    <property type="match status" value="1"/>
</dbReference>
<comment type="similarity">
    <text evidence="4">Belongs to the RUTBC family.</text>
</comment>
<evidence type="ECO:0000259" key="8">
    <source>
        <dbReference type="PROSITE" id="PS50826"/>
    </source>
</evidence>
<dbReference type="GO" id="GO:0031410">
    <property type="term" value="C:cytoplasmic vesicle"/>
    <property type="evidence" value="ECO:0007669"/>
    <property type="project" value="UniProtKB-ARBA"/>
</dbReference>
<reference evidence="9" key="1">
    <citation type="submission" date="2025-08" db="UniProtKB">
        <authorList>
            <consortium name="Ensembl"/>
        </authorList>
    </citation>
    <scope>IDENTIFICATION</scope>
</reference>
<evidence type="ECO:0000256" key="3">
    <source>
        <dbReference type="ARBA" id="ARBA00022490"/>
    </source>
</evidence>
<dbReference type="Pfam" id="PF12068">
    <property type="entry name" value="PH_RBD"/>
    <property type="match status" value="1"/>
</dbReference>
<accession>A0A672G3F0</accession>
<dbReference type="PANTHER" id="PTHR22957:SF187">
    <property type="entry name" value="SMALL G PROTEIN SIGNALING MODULATOR 1"/>
    <property type="match status" value="1"/>
</dbReference>
<dbReference type="InterPro" id="IPR021935">
    <property type="entry name" value="SGSM1/2_RBD"/>
</dbReference>
<evidence type="ECO:0000256" key="2">
    <source>
        <dbReference type="ARBA" id="ARBA00022468"/>
    </source>
</evidence>
<evidence type="ECO:0000259" key="7">
    <source>
        <dbReference type="PROSITE" id="PS50086"/>
    </source>
</evidence>
<dbReference type="PROSITE" id="PS50086">
    <property type="entry name" value="TBC_RABGAP"/>
    <property type="match status" value="1"/>
</dbReference>
<dbReference type="Ensembl" id="ENSSFAT00005012004.1">
    <property type="protein sequence ID" value="ENSSFAP00005011520.1"/>
    <property type="gene ID" value="ENSSFAG00005006290.1"/>
</dbReference>
<dbReference type="SMART" id="SM00164">
    <property type="entry name" value="TBC"/>
    <property type="match status" value="1"/>
</dbReference>
<dbReference type="InterPro" id="IPR004012">
    <property type="entry name" value="Run_dom"/>
</dbReference>
<organism evidence="9 10">
    <name type="scientific">Salarias fasciatus</name>
    <name type="common">Jewelled blenny</name>
    <name type="synonym">Blennius fasciatus</name>
    <dbReference type="NCBI Taxonomy" id="181472"/>
    <lineage>
        <taxon>Eukaryota</taxon>
        <taxon>Metazoa</taxon>
        <taxon>Chordata</taxon>
        <taxon>Craniata</taxon>
        <taxon>Vertebrata</taxon>
        <taxon>Euteleostomi</taxon>
        <taxon>Actinopterygii</taxon>
        <taxon>Neopterygii</taxon>
        <taxon>Teleostei</taxon>
        <taxon>Neoteleostei</taxon>
        <taxon>Acanthomorphata</taxon>
        <taxon>Ovalentaria</taxon>
        <taxon>Blenniimorphae</taxon>
        <taxon>Blenniiformes</taxon>
        <taxon>Blennioidei</taxon>
        <taxon>Blenniidae</taxon>
        <taxon>Salariinae</taxon>
        <taxon>Salarias</taxon>
    </lineage>
</organism>
<dbReference type="Gene3D" id="1.10.472.80">
    <property type="entry name" value="Ypt/Rab-GAP domain of gyp1p, domain 3"/>
    <property type="match status" value="1"/>
</dbReference>
<feature type="coiled-coil region" evidence="5">
    <location>
        <begin position="59"/>
        <end position="86"/>
    </location>
</feature>
<dbReference type="InterPro" id="IPR037745">
    <property type="entry name" value="SGSM1/2"/>
</dbReference>
<name>A0A672G3F0_SALFA</name>
<keyword evidence="10" id="KW-1185">Reference proteome</keyword>
<dbReference type="SUPFAM" id="SSF47923">
    <property type="entry name" value="Ypt/Rab-GAP domain of gyp1p"/>
    <property type="match status" value="2"/>
</dbReference>
<dbReference type="Pfam" id="PF02759">
    <property type="entry name" value="RUN"/>
    <property type="match status" value="1"/>
</dbReference>
<feature type="domain" description="Rab-GAP TBC" evidence="7">
    <location>
        <begin position="550"/>
        <end position="1002"/>
    </location>
</feature>
<dbReference type="Gene3D" id="1.20.58.900">
    <property type="match status" value="1"/>
</dbReference>
<evidence type="ECO:0000256" key="4">
    <source>
        <dbReference type="ARBA" id="ARBA00034124"/>
    </source>
</evidence>
<keyword evidence="2" id="KW-0343">GTPase activation</keyword>
<dbReference type="InterPro" id="IPR000195">
    <property type="entry name" value="Rab-GAP-TBC_dom"/>
</dbReference>
<dbReference type="CDD" id="cd15784">
    <property type="entry name" value="PH_RUTBC"/>
    <property type="match status" value="1"/>
</dbReference>
<evidence type="ECO:0000313" key="9">
    <source>
        <dbReference type="Ensembl" id="ENSSFAP00005011520.1"/>
    </source>
</evidence>
<evidence type="ECO:0000256" key="1">
    <source>
        <dbReference type="ARBA" id="ARBA00004496"/>
    </source>
</evidence>
<evidence type="ECO:0000256" key="5">
    <source>
        <dbReference type="SAM" id="Coils"/>
    </source>
</evidence>
<feature type="region of interest" description="Disordered" evidence="6">
    <location>
        <begin position="676"/>
        <end position="753"/>
    </location>
</feature>
<evidence type="ECO:0000256" key="6">
    <source>
        <dbReference type="SAM" id="MobiDB-lite"/>
    </source>
</evidence>
<sequence length="1069" mass="121636">MEEAVTRKFVHADSSHIISFCAVVEACVLHGLKRRIAGLLCSNKVAALFMKVAKSFSPAEELCHKVQELEQLIENSKQNNSSLGNDRSRQSKLASLPPQALRHLWIRTALMEKLLDKIVLYLVENSSAFYEKEAMMMDPVDGPILASLLVGPCALEYTKVKTADHFWTDPSADELVQRHRIHSGHCRQDSPSRRPALIQKRQSSGSMDDRPLMWVREYVESLHQNSRATLLFGKNNVLVQPRDDMEAIPGYLSLHQTADVMTLKWTPNQLMNGNVGELDSEKSVYWDYAMTIRLEEIVYLHCHQQVNSGGTVVLVSQDGIQRPPLHFPKGGHLLQFLTCLETGLLPHGQLDPPLWNQRGKGKVFPKLRKRSPHGSCDSVSDKEDEEATDYVFRILFPGNQMEFSKYGILIHFRNSVRIDHSFLALELMDQGVNMWQPTPRKSSCSSCSQNGSSDGSLPNGCNQERAPLKLLCDTMKYQIISRAFYGWLAYCRHLSTVRTHLSALVNTTIVDPDAPRDARGGLSVEVWDRFLKDSSAYEEEEIHRLVYFGGVAPSLRKEVWPFLLGHYQFTMTEKCRLELDQQMRNMYEQTMKEWQGCEAIVRQREREKHAEALARCSSGASVERGPVQRDSTISTDASLTFLFKKKVFESAEAMDEVDAESRAEDGEPQRGIAVNVTSNETSENPQLPSGLSNQGASGLDSIAPATEGTAESEASRHTVESSDVFTEEIPAESQPEKSELVTCESGGEDMKDPVLNDQSAIEKMETVSESEDVQEAGIIKSKETPEPEKIEVVEGKDVSADELTGAVDTNMNLKSAPESTNVLKLEREIHNEYFQAPPLGQTLQTQKETLDMYLINLHRIDKDVRRCDRTYWYFTQENLDKLRNIMCSYVWQHLDTGYVQGMCDLLAPLLVILDDEVMAFSCFTELMKRMNQNFPHGGAMDSHFANMRSLIQILDSELFELMQQNGDYTHFYFCYRWFLLDFKREMVYDDVFSVWETIWAAKHTSSEHFVLFIALALVEMYRDIILENNMDFTDIIKFFNEMAERHNVPQVLMMARDLVHKVQTLIENK</sequence>
<dbReference type="AlphaFoldDB" id="A0A672G3F0"/>